<evidence type="ECO:0000256" key="3">
    <source>
        <dbReference type="ARBA" id="ARBA00005735"/>
    </source>
</evidence>
<dbReference type="AlphaFoldDB" id="A0A4Z2DG56"/>
<dbReference type="STRING" id="6182.A0A4Z2DG56"/>
<keyword evidence="7 11" id="KW-0735">Signal-anchor</keyword>
<dbReference type="GO" id="GO:0005975">
    <property type="term" value="P:carbohydrate metabolic process"/>
    <property type="evidence" value="ECO:0007669"/>
    <property type="project" value="InterPro"/>
</dbReference>
<gene>
    <name evidence="14" type="ORF">EWB00_001209</name>
</gene>
<evidence type="ECO:0000256" key="6">
    <source>
        <dbReference type="ARBA" id="ARBA00022692"/>
    </source>
</evidence>
<name>A0A4Z2DG56_SCHJA</name>
<dbReference type="UniPathway" id="UPA00378"/>
<dbReference type="GO" id="GO:0005794">
    <property type="term" value="C:Golgi apparatus"/>
    <property type="evidence" value="ECO:0007669"/>
    <property type="project" value="TreeGrafter"/>
</dbReference>
<sequence>MMYSMHKIVISLICTHFTIQILLKYFHVTNIVIRKHTNEEFILYNTTYTGNIQTCCTICMNVNSIPFNKVNTLKSVGRLKINDDFNHAINFINDTFYPQILGGGWMFRENTTNCSQLPQSGVAIIFVCRGRWKQLNNTLSTLIPLLQTQHLCYRIFVIDQEGDGLLNKATLFNVGFVEARKRFDFNCVIFHDADLIPLDDRIPHSCDDEVRKHAMHLSVGVSTWNYMLPYRSLIGGVLKISTDHFILANGYSNSYWGWGGEDDDLEIRLRASNIHYVHINSSIGRYLAQPHAKQIRSNGKL</sequence>
<comment type="pathway">
    <text evidence="2 11">Protein modification; protein glycosylation.</text>
</comment>
<protein>
    <recommendedName>
        <fullName evidence="11">Beta-1,4-galactosyltransferase</fullName>
        <ecNumber evidence="11">2.4.1.-</ecNumber>
    </recommendedName>
</protein>
<evidence type="ECO:0000313" key="15">
    <source>
        <dbReference type="Proteomes" id="UP000311919"/>
    </source>
</evidence>
<dbReference type="Pfam" id="PF13733">
    <property type="entry name" value="Glyco_transf_7N"/>
    <property type="match status" value="1"/>
</dbReference>
<dbReference type="Proteomes" id="UP000311919">
    <property type="component" value="Unassembled WGS sequence"/>
</dbReference>
<accession>A0A4Z2DG56</accession>
<dbReference type="PANTHER" id="PTHR19300">
    <property type="entry name" value="BETA-1,4-GALACTOSYLTRANSFERASE"/>
    <property type="match status" value="1"/>
</dbReference>
<dbReference type="InterPro" id="IPR029044">
    <property type="entry name" value="Nucleotide-diphossugar_trans"/>
</dbReference>
<evidence type="ECO:0000259" key="12">
    <source>
        <dbReference type="Pfam" id="PF02709"/>
    </source>
</evidence>
<evidence type="ECO:0000313" key="14">
    <source>
        <dbReference type="EMBL" id="TNN15464.1"/>
    </source>
</evidence>
<evidence type="ECO:0000256" key="8">
    <source>
        <dbReference type="ARBA" id="ARBA00022989"/>
    </source>
</evidence>
<dbReference type="Gene3D" id="3.90.550.10">
    <property type="entry name" value="Spore Coat Polysaccharide Biosynthesis Protein SpsA, Chain A"/>
    <property type="match status" value="1"/>
</dbReference>
<evidence type="ECO:0000256" key="4">
    <source>
        <dbReference type="ARBA" id="ARBA00022676"/>
    </source>
</evidence>
<dbReference type="SUPFAM" id="SSF53448">
    <property type="entry name" value="Nucleotide-diphospho-sugar transferases"/>
    <property type="match status" value="1"/>
</dbReference>
<keyword evidence="4 11" id="KW-0328">Glycosyltransferase</keyword>
<dbReference type="EC" id="2.4.1.-" evidence="11"/>
<dbReference type="InterPro" id="IPR027995">
    <property type="entry name" value="Galactosyl_T_N"/>
</dbReference>
<dbReference type="PRINTS" id="PR02050">
    <property type="entry name" value="B14GALTRFASE"/>
</dbReference>
<evidence type="ECO:0000256" key="1">
    <source>
        <dbReference type="ARBA" id="ARBA00004606"/>
    </source>
</evidence>
<dbReference type="EMBL" id="SKCS01000147">
    <property type="protein sequence ID" value="TNN15464.1"/>
    <property type="molecule type" value="Genomic_DNA"/>
</dbReference>
<evidence type="ECO:0000256" key="7">
    <source>
        <dbReference type="ARBA" id="ARBA00022968"/>
    </source>
</evidence>
<comment type="caution">
    <text evidence="14">The sequence shown here is derived from an EMBL/GenBank/DDBJ whole genome shotgun (WGS) entry which is preliminary data.</text>
</comment>
<dbReference type="GO" id="GO:0016020">
    <property type="term" value="C:membrane"/>
    <property type="evidence" value="ECO:0007669"/>
    <property type="project" value="UniProtKB-SubCell"/>
</dbReference>
<keyword evidence="15" id="KW-1185">Reference proteome</keyword>
<feature type="domain" description="Galactosyltransferase N-terminal" evidence="13">
    <location>
        <begin position="75"/>
        <end position="207"/>
    </location>
</feature>
<reference evidence="14 15" key="1">
    <citation type="submission" date="2019-03" db="EMBL/GenBank/DDBJ databases">
        <title>An improved genome assembly of the fluke Schistosoma japonicum.</title>
        <authorList>
            <person name="Hu W."/>
            <person name="Luo F."/>
            <person name="Yin M."/>
            <person name="Mo X."/>
            <person name="Sun C."/>
            <person name="Wu Q."/>
            <person name="Zhu B."/>
            <person name="Xiang M."/>
            <person name="Wang J."/>
            <person name="Wang Y."/>
            <person name="Zhang T."/>
            <person name="Xu B."/>
            <person name="Zheng H."/>
            <person name="Feng Z."/>
        </authorList>
    </citation>
    <scope>NUCLEOTIDE SEQUENCE [LARGE SCALE GENOMIC DNA]</scope>
    <source>
        <strain evidence="14">HuSjv2</strain>
        <tissue evidence="14">Worms</tissue>
    </source>
</reference>
<keyword evidence="10 11" id="KW-0325">Glycoprotein</keyword>
<keyword evidence="8" id="KW-1133">Transmembrane helix</keyword>
<dbReference type="GO" id="GO:0008378">
    <property type="term" value="F:galactosyltransferase activity"/>
    <property type="evidence" value="ECO:0007669"/>
    <property type="project" value="TreeGrafter"/>
</dbReference>
<comment type="function">
    <text evidence="11">Catalyses the transfer of galactose onto proteins or lipids.</text>
</comment>
<evidence type="ECO:0000256" key="10">
    <source>
        <dbReference type="ARBA" id="ARBA00023180"/>
    </source>
</evidence>
<dbReference type="GO" id="GO:0006688">
    <property type="term" value="P:glycosphingolipid biosynthetic process"/>
    <property type="evidence" value="ECO:0007669"/>
    <property type="project" value="TreeGrafter"/>
</dbReference>
<keyword evidence="6" id="KW-0812">Transmembrane</keyword>
<keyword evidence="5 11" id="KW-0808">Transferase</keyword>
<organism evidence="14 15">
    <name type="scientific">Schistosoma japonicum</name>
    <name type="common">Blood fluke</name>
    <dbReference type="NCBI Taxonomy" id="6182"/>
    <lineage>
        <taxon>Eukaryota</taxon>
        <taxon>Metazoa</taxon>
        <taxon>Spiralia</taxon>
        <taxon>Lophotrochozoa</taxon>
        <taxon>Platyhelminthes</taxon>
        <taxon>Trematoda</taxon>
        <taxon>Digenea</taxon>
        <taxon>Strigeidida</taxon>
        <taxon>Schistosomatoidea</taxon>
        <taxon>Schistosomatidae</taxon>
        <taxon>Schistosoma</taxon>
    </lineage>
</organism>
<evidence type="ECO:0000259" key="13">
    <source>
        <dbReference type="Pfam" id="PF13733"/>
    </source>
</evidence>
<evidence type="ECO:0000256" key="5">
    <source>
        <dbReference type="ARBA" id="ARBA00022679"/>
    </source>
</evidence>
<evidence type="ECO:0000256" key="9">
    <source>
        <dbReference type="ARBA" id="ARBA00023136"/>
    </source>
</evidence>
<keyword evidence="9" id="KW-0472">Membrane</keyword>
<dbReference type="InterPro" id="IPR027791">
    <property type="entry name" value="Galactosyl_T_C"/>
</dbReference>
<comment type="subcellular location">
    <subcellularLocation>
        <location evidence="1">Membrane</location>
        <topology evidence="1">Single-pass type II membrane protein</topology>
    </subcellularLocation>
</comment>
<comment type="similarity">
    <text evidence="3 11">Belongs to the glycosyltransferase 7 family.</text>
</comment>
<dbReference type="Pfam" id="PF02709">
    <property type="entry name" value="Glyco_transf_7C"/>
    <property type="match status" value="1"/>
</dbReference>
<proteinExistence type="inferred from homology"/>
<feature type="domain" description="Galactosyltransferase C-terminal" evidence="12">
    <location>
        <begin position="216"/>
        <end position="291"/>
    </location>
</feature>
<dbReference type="GO" id="GO:0033842">
    <property type="term" value="F:N-acetyl-beta-glucosaminyl-derivative 4-beta-N-acetylgalactosaminyltransferase activity"/>
    <property type="evidence" value="ECO:0007669"/>
    <property type="project" value="TreeGrafter"/>
</dbReference>
<evidence type="ECO:0000256" key="11">
    <source>
        <dbReference type="RuleBase" id="RU368121"/>
    </source>
</evidence>
<dbReference type="PANTHER" id="PTHR19300:SF57">
    <property type="entry name" value="BETA-1,4-N-ACETYLGALACTOSAMINYLTRANSFERASE"/>
    <property type="match status" value="1"/>
</dbReference>
<dbReference type="OrthoDB" id="10016069at2759"/>
<evidence type="ECO:0000256" key="2">
    <source>
        <dbReference type="ARBA" id="ARBA00004922"/>
    </source>
</evidence>
<dbReference type="InterPro" id="IPR003859">
    <property type="entry name" value="Galactosyl_T"/>
</dbReference>